<evidence type="ECO:0000313" key="6">
    <source>
        <dbReference type="EMBL" id="MDJ1483269.1"/>
    </source>
</evidence>
<evidence type="ECO:0000256" key="4">
    <source>
        <dbReference type="SAM" id="SignalP"/>
    </source>
</evidence>
<keyword evidence="4" id="KW-0732">Signal</keyword>
<proteinExistence type="predicted"/>
<evidence type="ECO:0000256" key="3">
    <source>
        <dbReference type="ARBA" id="ARBA00023237"/>
    </source>
</evidence>
<dbReference type="SUPFAM" id="SSF49452">
    <property type="entry name" value="Starch-binding domain-like"/>
    <property type="match status" value="1"/>
</dbReference>
<feature type="domain" description="Outer membrane protein beta-barrel" evidence="5">
    <location>
        <begin position="462"/>
        <end position="791"/>
    </location>
</feature>
<reference evidence="6" key="1">
    <citation type="submission" date="2023-05" db="EMBL/GenBank/DDBJ databases">
        <authorList>
            <person name="Zhang X."/>
        </authorList>
    </citation>
    <scope>NUCLEOTIDE SEQUENCE</scope>
    <source>
        <strain evidence="6">YF14B1</strain>
    </source>
</reference>
<dbReference type="EMBL" id="JASJOS010000010">
    <property type="protein sequence ID" value="MDJ1483269.1"/>
    <property type="molecule type" value="Genomic_DNA"/>
</dbReference>
<accession>A0AAE3U7T8</accession>
<name>A0AAE3U7T8_9BACT</name>
<dbReference type="InterPro" id="IPR036942">
    <property type="entry name" value="Beta-barrel_TonB_sf"/>
</dbReference>
<dbReference type="InterPro" id="IPR013784">
    <property type="entry name" value="Carb-bd-like_fold"/>
</dbReference>
<keyword evidence="6" id="KW-0675">Receptor</keyword>
<dbReference type="Pfam" id="PF14905">
    <property type="entry name" value="OMP_b-brl_3"/>
    <property type="match status" value="1"/>
</dbReference>
<evidence type="ECO:0000256" key="1">
    <source>
        <dbReference type="ARBA" id="ARBA00004442"/>
    </source>
</evidence>
<dbReference type="SUPFAM" id="SSF56935">
    <property type="entry name" value="Porins"/>
    <property type="match status" value="2"/>
</dbReference>
<dbReference type="GO" id="GO:0030246">
    <property type="term" value="F:carbohydrate binding"/>
    <property type="evidence" value="ECO:0007669"/>
    <property type="project" value="InterPro"/>
</dbReference>
<dbReference type="AlphaFoldDB" id="A0AAE3U7T8"/>
<comment type="subcellular location">
    <subcellularLocation>
        <location evidence="1">Cell outer membrane</location>
    </subcellularLocation>
</comment>
<dbReference type="Proteomes" id="UP001241110">
    <property type="component" value="Unassembled WGS sequence"/>
</dbReference>
<keyword evidence="2" id="KW-0472">Membrane</keyword>
<dbReference type="RefSeq" id="WP_313982955.1">
    <property type="nucleotide sequence ID" value="NZ_JASJOS010000010.1"/>
</dbReference>
<protein>
    <submittedName>
        <fullName evidence="6">TonB-dependent receptor</fullName>
    </submittedName>
</protein>
<dbReference type="GO" id="GO:0009279">
    <property type="term" value="C:cell outer membrane"/>
    <property type="evidence" value="ECO:0007669"/>
    <property type="project" value="UniProtKB-SubCell"/>
</dbReference>
<feature type="signal peptide" evidence="4">
    <location>
        <begin position="1"/>
        <end position="19"/>
    </location>
</feature>
<gene>
    <name evidence="6" type="ORF">QNI16_22415</name>
</gene>
<dbReference type="Pfam" id="PF13620">
    <property type="entry name" value="CarboxypepD_reg"/>
    <property type="match status" value="1"/>
</dbReference>
<dbReference type="InterPro" id="IPR041700">
    <property type="entry name" value="OMP_b-brl_3"/>
</dbReference>
<evidence type="ECO:0000313" key="7">
    <source>
        <dbReference type="Proteomes" id="UP001241110"/>
    </source>
</evidence>
<feature type="chain" id="PRO_5042245674" evidence="4">
    <location>
        <begin position="20"/>
        <end position="935"/>
    </location>
</feature>
<dbReference type="Gene3D" id="2.40.170.20">
    <property type="entry name" value="TonB-dependent receptor, beta-barrel domain"/>
    <property type="match status" value="1"/>
</dbReference>
<keyword evidence="3" id="KW-0998">Cell outer membrane</keyword>
<organism evidence="6 7">
    <name type="scientific">Xanthocytophaga flava</name>
    <dbReference type="NCBI Taxonomy" id="3048013"/>
    <lineage>
        <taxon>Bacteria</taxon>
        <taxon>Pseudomonadati</taxon>
        <taxon>Bacteroidota</taxon>
        <taxon>Cytophagia</taxon>
        <taxon>Cytophagales</taxon>
        <taxon>Rhodocytophagaceae</taxon>
        <taxon>Xanthocytophaga</taxon>
    </lineage>
</organism>
<dbReference type="Gene3D" id="2.60.40.1120">
    <property type="entry name" value="Carboxypeptidase-like, regulatory domain"/>
    <property type="match status" value="1"/>
</dbReference>
<evidence type="ECO:0000256" key="2">
    <source>
        <dbReference type="ARBA" id="ARBA00023136"/>
    </source>
</evidence>
<comment type="caution">
    <text evidence="6">The sequence shown here is derived from an EMBL/GenBank/DDBJ whole genome shotgun (WGS) entry which is preliminary data.</text>
</comment>
<sequence length="935" mass="105177">MQKTLLTLCMGLLCLLVQAQTPTRVTIKGIIHDTAGAVLPAATVMLLQPKDSALVNFSRSDEKGSFEFKNVKNAPYILKVSYVGYLPYQQTISVSPTDINDLGSLKVKPIAKELIEVVIKAARAPLSIKGDTIEYNAASFRVPPGSTVEDLLRRLPGIEVDGDGNIKAQGKDIKRVTVDGKTFFGDDPKAATKNLGAETLSKIQVYNDKSEQSKLTGVDDGKREKVMNLELKDEFKKGSFGKITLAGGTKERWAARGNYNRFNKKEQFSVIGYGNNINETGVNWEDYGEFKGNNSFNNYDNGDFGFGGGITYYFSDGGGILNNFDGRGFTKNAGAGVNYNYTHQKTKFSSSYFYNQTRLNLDQFTNNQTLLDSLSSFLTTDTTRKVDFRGNHSIGMRIEQMLDSSNTLIAKGNLRFSNSDVTDQQQQRRYPTEGQGLANAVQINNGTTLNSFTLTSAVIYRHRFKKKGRSFAWSGGFNASSSNGNENLNSLTRYLTALDPNDQIRALGQLNDNNNKQSQLKTSALFLEPLSKKFYWETFYNFSSDFREVSKDAFNRLQNDARMDSLSAYYTNQIYYNRLGTSLRYSYSGINISLGMAGLRYDLEGKFANSASDENRSQIKRNFTAWTPNVGVDIEMKNNMYFSTGYSLNVQAPQLNDLQPVVNNNNPYYIITGNPDLSPEKSHQVNAFFYKFDPSTFTNINLSVNYSYYMSRVVYNQTINDSLVTFTRPENISGGSSFGTSLYAGKPIIKTKLTLNLSAGYNRSATPLFINGIRNETNNNSYNGRLGFTVTPNEKLLMTLSGNLNFNTINYSIEERQNQEIWRKGADVSLKWNFAKKFFLESNLNYTSYQNDRFNFNQDIPIFNASIRRLFLKDNKVEMRLAAFDILNKRRSITQNGSQNIITQQTALTLARYFMLSISYNVRGYSDKVKNNGGW</sequence>
<evidence type="ECO:0000259" key="5">
    <source>
        <dbReference type="Pfam" id="PF14905"/>
    </source>
</evidence>